<evidence type="ECO:0000313" key="2">
    <source>
        <dbReference type="Ensembl" id="ENSCMIP00000037808.1"/>
    </source>
</evidence>
<dbReference type="AlphaFoldDB" id="A0A4W3JIC3"/>
<keyword evidence="3" id="KW-1185">Reference proteome</keyword>
<dbReference type="InterPro" id="IPR000477">
    <property type="entry name" value="RT_dom"/>
</dbReference>
<evidence type="ECO:0000313" key="3">
    <source>
        <dbReference type="Proteomes" id="UP000314986"/>
    </source>
</evidence>
<protein>
    <recommendedName>
        <fullName evidence="1">Reverse transcriptase domain-containing protein</fullName>
    </recommendedName>
</protein>
<feature type="domain" description="Reverse transcriptase" evidence="1">
    <location>
        <begin position="1"/>
        <end position="150"/>
    </location>
</feature>
<reference evidence="2" key="4">
    <citation type="submission" date="2025-08" db="UniProtKB">
        <authorList>
            <consortium name="Ensembl"/>
        </authorList>
    </citation>
    <scope>IDENTIFICATION</scope>
</reference>
<dbReference type="PRINTS" id="PR01345">
    <property type="entry name" value="CERVTRCPTASE"/>
</dbReference>
<reference evidence="3" key="2">
    <citation type="journal article" date="2007" name="PLoS Biol.">
        <title>Survey sequencing and comparative analysis of the elephant shark (Callorhinchus milii) genome.</title>
        <authorList>
            <person name="Venkatesh B."/>
            <person name="Kirkness E.F."/>
            <person name="Loh Y.H."/>
            <person name="Halpern A.L."/>
            <person name="Lee A.P."/>
            <person name="Johnson J."/>
            <person name="Dandona N."/>
            <person name="Viswanathan L.D."/>
            <person name="Tay A."/>
            <person name="Venter J.C."/>
            <person name="Strausberg R.L."/>
            <person name="Brenner S."/>
        </authorList>
    </citation>
    <scope>NUCLEOTIDE SEQUENCE [LARGE SCALE GENOMIC DNA]</scope>
</reference>
<evidence type="ECO:0000259" key="1">
    <source>
        <dbReference type="PROSITE" id="PS50878"/>
    </source>
</evidence>
<dbReference type="PROSITE" id="PS50878">
    <property type="entry name" value="RT_POL"/>
    <property type="match status" value="1"/>
</dbReference>
<proteinExistence type="predicted"/>
<organism evidence="2 3">
    <name type="scientific">Callorhinchus milii</name>
    <name type="common">Ghost shark</name>
    <dbReference type="NCBI Taxonomy" id="7868"/>
    <lineage>
        <taxon>Eukaryota</taxon>
        <taxon>Metazoa</taxon>
        <taxon>Chordata</taxon>
        <taxon>Craniata</taxon>
        <taxon>Vertebrata</taxon>
        <taxon>Chondrichthyes</taxon>
        <taxon>Holocephali</taxon>
        <taxon>Chimaeriformes</taxon>
        <taxon>Callorhinchidae</taxon>
        <taxon>Callorhinchus</taxon>
    </lineage>
</organism>
<dbReference type="GeneTree" id="ENSGT00940000154136"/>
<dbReference type="InParanoid" id="A0A4W3JIC3"/>
<sequence>MDFKKAFDTVPHKRLIKKLEAHGIKGTVAVWIRNWLSDRMQRVVVNGCFSQWKEVCSVVPQGLVLGPLLFLIYINDLDLGIGSTISKFADDTKLGRVVNSEEDCNGLQADIHRMVEWADMWQMDFNVDKCEVIHLGRKNDRRQYRLGSSILRGVNVQRDLGIQVSDSLKVAEQVGRAVKRAFGVLSFISRGIEYKSREVMLNLYKTLVRPQLEYCVQFWAPYLRKHIKALEREQRRFTRMIPGMGKLSYEDRLEKLGLFPLEQRRLRGDLIEVFKIMKGFDRLDREKLFPLVGVSVTRGHSFKISTKRSRGEVRRNFFTQRVVRIWNDLPKRAVKSDSITAFKRELDRYLEKTGLQGYGEKAGEWG</sequence>
<dbReference type="Proteomes" id="UP000314986">
    <property type="component" value="Unassembled WGS sequence"/>
</dbReference>
<reference evidence="3" key="1">
    <citation type="journal article" date="2006" name="Science">
        <title>Ancient noncoding elements conserved in the human genome.</title>
        <authorList>
            <person name="Venkatesh B."/>
            <person name="Kirkness E.F."/>
            <person name="Loh Y.H."/>
            <person name="Halpern A.L."/>
            <person name="Lee A.P."/>
            <person name="Johnson J."/>
            <person name="Dandona N."/>
            <person name="Viswanathan L.D."/>
            <person name="Tay A."/>
            <person name="Venter J.C."/>
            <person name="Strausberg R.L."/>
            <person name="Brenner S."/>
        </authorList>
    </citation>
    <scope>NUCLEOTIDE SEQUENCE [LARGE SCALE GENOMIC DNA]</scope>
</reference>
<dbReference type="Pfam" id="PF00078">
    <property type="entry name" value="RVT_1"/>
    <property type="match status" value="1"/>
</dbReference>
<name>A0A4W3JIC3_CALMI</name>
<reference evidence="2" key="5">
    <citation type="submission" date="2025-09" db="UniProtKB">
        <authorList>
            <consortium name="Ensembl"/>
        </authorList>
    </citation>
    <scope>IDENTIFICATION</scope>
</reference>
<accession>A0A4W3JIC3</accession>
<dbReference type="OMA" id="MDSEIEC"/>
<reference evidence="3" key="3">
    <citation type="journal article" date="2014" name="Nature">
        <title>Elephant shark genome provides unique insights into gnathostome evolution.</title>
        <authorList>
            <consortium name="International Elephant Shark Genome Sequencing Consortium"/>
            <person name="Venkatesh B."/>
            <person name="Lee A.P."/>
            <person name="Ravi V."/>
            <person name="Maurya A.K."/>
            <person name="Lian M.M."/>
            <person name="Swann J.B."/>
            <person name="Ohta Y."/>
            <person name="Flajnik M.F."/>
            <person name="Sutoh Y."/>
            <person name="Kasahara M."/>
            <person name="Hoon S."/>
            <person name="Gangu V."/>
            <person name="Roy S.W."/>
            <person name="Irimia M."/>
            <person name="Korzh V."/>
            <person name="Kondrychyn I."/>
            <person name="Lim Z.W."/>
            <person name="Tay B.H."/>
            <person name="Tohari S."/>
            <person name="Kong K.W."/>
            <person name="Ho S."/>
            <person name="Lorente-Galdos B."/>
            <person name="Quilez J."/>
            <person name="Marques-Bonet T."/>
            <person name="Raney B.J."/>
            <person name="Ingham P.W."/>
            <person name="Tay A."/>
            <person name="Hillier L.W."/>
            <person name="Minx P."/>
            <person name="Boehm T."/>
            <person name="Wilson R.K."/>
            <person name="Brenner S."/>
            <person name="Warren W.C."/>
        </authorList>
    </citation>
    <scope>NUCLEOTIDE SEQUENCE [LARGE SCALE GENOMIC DNA]</scope>
</reference>
<dbReference type="PANTHER" id="PTHR33332">
    <property type="entry name" value="REVERSE TRANSCRIPTASE DOMAIN-CONTAINING PROTEIN"/>
    <property type="match status" value="1"/>
</dbReference>
<dbReference type="Ensembl" id="ENSCMIT00000038353.1">
    <property type="protein sequence ID" value="ENSCMIP00000037808.1"/>
    <property type="gene ID" value="ENSCMIG00000015888.1"/>
</dbReference>